<dbReference type="InterPro" id="IPR000961">
    <property type="entry name" value="AGC-kinase_C"/>
</dbReference>
<dbReference type="CDD" id="cd01241">
    <property type="entry name" value="PH_PKB"/>
    <property type="match status" value="1"/>
</dbReference>
<keyword evidence="18" id="KW-1185">Reference proteome</keyword>
<evidence type="ECO:0000256" key="8">
    <source>
        <dbReference type="ARBA" id="ARBA00022777"/>
    </source>
</evidence>
<accession>A0A7I8VSF3</accession>
<dbReference type="SUPFAM" id="SSF56112">
    <property type="entry name" value="Protein kinase-like (PK-like)"/>
    <property type="match status" value="1"/>
</dbReference>
<dbReference type="PROSITE" id="PS51285">
    <property type="entry name" value="AGC_KINASE_CTER"/>
    <property type="match status" value="1"/>
</dbReference>
<dbReference type="Pfam" id="PF00433">
    <property type="entry name" value="Pkinase_C"/>
    <property type="match status" value="1"/>
</dbReference>
<proteinExistence type="inferred from homology"/>
<keyword evidence="6" id="KW-0808">Transferase</keyword>
<dbReference type="InterPro" id="IPR001849">
    <property type="entry name" value="PH_domain"/>
</dbReference>
<name>A0A7I8VSF3_9ANNE</name>
<dbReference type="InterPro" id="IPR000719">
    <property type="entry name" value="Prot_kinase_dom"/>
</dbReference>
<evidence type="ECO:0000256" key="12">
    <source>
        <dbReference type="PROSITE-ProRule" id="PRU10141"/>
    </source>
</evidence>
<dbReference type="InterPro" id="IPR008271">
    <property type="entry name" value="Ser/Thr_kinase_AS"/>
</dbReference>
<dbReference type="EMBL" id="CAJFCJ010000009">
    <property type="protein sequence ID" value="CAD5119239.1"/>
    <property type="molecule type" value="Genomic_DNA"/>
</dbReference>
<evidence type="ECO:0000256" key="6">
    <source>
        <dbReference type="ARBA" id="ARBA00022679"/>
    </source>
</evidence>
<dbReference type="FunFam" id="1.10.510.10:FF:000033">
    <property type="entry name" value="Non-specific serine/threonine protein kinase"/>
    <property type="match status" value="1"/>
</dbReference>
<dbReference type="AlphaFoldDB" id="A0A7I8VSF3"/>
<dbReference type="GO" id="GO:0008286">
    <property type="term" value="P:insulin receptor signaling pathway"/>
    <property type="evidence" value="ECO:0007669"/>
    <property type="project" value="UniProtKB-ARBA"/>
</dbReference>
<dbReference type="FunFam" id="2.30.29.30:FF:000404">
    <property type="entry name" value="Non-specific serine/threonine protein kinase"/>
    <property type="match status" value="1"/>
</dbReference>
<reference evidence="17 18" key="1">
    <citation type="submission" date="2020-08" db="EMBL/GenBank/DDBJ databases">
        <authorList>
            <person name="Hejnol A."/>
        </authorList>
    </citation>
    <scope>NUCLEOTIDE SEQUENCE [LARGE SCALE GENOMIC DNA]</scope>
</reference>
<keyword evidence="5" id="KW-0597">Phosphoprotein</keyword>
<dbReference type="GO" id="GO:0005524">
    <property type="term" value="F:ATP binding"/>
    <property type="evidence" value="ECO:0007669"/>
    <property type="project" value="UniProtKB-UniRule"/>
</dbReference>
<dbReference type="OrthoDB" id="63267at2759"/>
<evidence type="ECO:0000256" key="13">
    <source>
        <dbReference type="RuleBase" id="RU000304"/>
    </source>
</evidence>
<dbReference type="PROSITE" id="PS00108">
    <property type="entry name" value="PROTEIN_KINASE_ST"/>
    <property type="match status" value="1"/>
</dbReference>
<dbReference type="CDD" id="cd05571">
    <property type="entry name" value="STKc_PKB"/>
    <property type="match status" value="1"/>
</dbReference>
<dbReference type="SMART" id="SM00233">
    <property type="entry name" value="PH"/>
    <property type="match status" value="1"/>
</dbReference>
<dbReference type="PROSITE" id="PS50003">
    <property type="entry name" value="PH_DOMAIN"/>
    <property type="match status" value="1"/>
</dbReference>
<dbReference type="Pfam" id="PF00069">
    <property type="entry name" value="Pkinase"/>
    <property type="match status" value="1"/>
</dbReference>
<dbReference type="Gene3D" id="1.10.510.10">
    <property type="entry name" value="Transferase(Phosphotransferase) domain 1"/>
    <property type="match status" value="1"/>
</dbReference>
<feature type="domain" description="AGC-kinase C-terminal" evidence="16">
    <location>
        <begin position="390"/>
        <end position="467"/>
    </location>
</feature>
<dbReference type="PROSITE" id="PS00107">
    <property type="entry name" value="PROTEIN_KINASE_ATP"/>
    <property type="match status" value="1"/>
</dbReference>
<sequence>MTSNLDNRIVREGWLWKRGEHIKNWRKRYFILRSDGTFLGYKSRPDPLTIREPLNNFTVINCQVMPQEKVRANAFCIRGLQLTVIVERLFAVDTSTEKDDWIEDIRKVSESLKDKMEVDEPRMTRKIGLEDFEFLKVLGKGTFGKVILCRQRDSNQFYAIKILKKSVIIKKDEVTHTLTENRVLQRSNHPFLTQLKYSFQTQDRLCFVMEYVNGGELFFHLSKDRYFDVDRTRFYGAEIISALEYLHKNDIIYRDLKLENLLLDKDGHIKIADFGLCKEEMNYGASTKTFCGTPEYLAPEVLEDNDYGRAVDWWGTGVVMYEMMCGRLPFYNRDHEVLFELILLEDICFPRNMNEDAKSLLSGLLVKNPSKRLGGGESDAEEVKHHKFFDGLNWDDLVAKNIKPPFKPEVDSDTDTRYFDQQFTEGESVELTPPSSHHDLNAIAEESDIPYFESFSFHGSRGSLNPDRCF</sequence>
<comment type="similarity">
    <text evidence="1">Belongs to the protein kinase superfamily. AGC Ser/Thr protein kinase family. RAC subfamily.</text>
</comment>
<evidence type="ECO:0000256" key="7">
    <source>
        <dbReference type="ARBA" id="ARBA00022741"/>
    </source>
</evidence>
<comment type="catalytic activity">
    <reaction evidence="10">
        <text>L-threonyl-[protein] + ATP = O-phospho-L-threonyl-[protein] + ADP + H(+)</text>
        <dbReference type="Rhea" id="RHEA:46608"/>
        <dbReference type="Rhea" id="RHEA-COMP:11060"/>
        <dbReference type="Rhea" id="RHEA-COMP:11605"/>
        <dbReference type="ChEBI" id="CHEBI:15378"/>
        <dbReference type="ChEBI" id="CHEBI:30013"/>
        <dbReference type="ChEBI" id="CHEBI:30616"/>
        <dbReference type="ChEBI" id="CHEBI:61977"/>
        <dbReference type="ChEBI" id="CHEBI:456216"/>
        <dbReference type="EC" id="2.7.11.1"/>
    </reaction>
</comment>
<dbReference type="GO" id="GO:0008582">
    <property type="term" value="P:regulation of synaptic assembly at neuromuscular junction"/>
    <property type="evidence" value="ECO:0007669"/>
    <property type="project" value="UniProtKB-ARBA"/>
</dbReference>
<dbReference type="InterPro" id="IPR011009">
    <property type="entry name" value="Kinase-like_dom_sf"/>
</dbReference>
<feature type="domain" description="Protein kinase" evidence="15">
    <location>
        <begin position="132"/>
        <end position="389"/>
    </location>
</feature>
<evidence type="ECO:0000256" key="11">
    <source>
        <dbReference type="ARBA" id="ARBA00048679"/>
    </source>
</evidence>
<dbReference type="EC" id="2.7.11.1" evidence="2"/>
<evidence type="ECO:0000313" key="18">
    <source>
        <dbReference type="Proteomes" id="UP000549394"/>
    </source>
</evidence>
<dbReference type="InterPro" id="IPR011993">
    <property type="entry name" value="PH-like_dom_sf"/>
</dbReference>
<dbReference type="SUPFAM" id="SSF50729">
    <property type="entry name" value="PH domain-like"/>
    <property type="match status" value="1"/>
</dbReference>
<evidence type="ECO:0000259" key="14">
    <source>
        <dbReference type="PROSITE" id="PS50003"/>
    </source>
</evidence>
<comment type="catalytic activity">
    <reaction evidence="11">
        <text>L-seryl-[protein] + ATP = O-phospho-L-seryl-[protein] + ADP + H(+)</text>
        <dbReference type="Rhea" id="RHEA:17989"/>
        <dbReference type="Rhea" id="RHEA-COMP:9863"/>
        <dbReference type="Rhea" id="RHEA-COMP:11604"/>
        <dbReference type="ChEBI" id="CHEBI:15378"/>
        <dbReference type="ChEBI" id="CHEBI:29999"/>
        <dbReference type="ChEBI" id="CHEBI:30616"/>
        <dbReference type="ChEBI" id="CHEBI:83421"/>
        <dbReference type="ChEBI" id="CHEBI:456216"/>
        <dbReference type="EC" id="2.7.11.1"/>
    </reaction>
</comment>
<gene>
    <name evidence="17" type="ORF">DGYR_LOCUS7511</name>
</gene>
<dbReference type="Gene3D" id="2.30.29.30">
    <property type="entry name" value="Pleckstrin-homology domain (PH domain)/Phosphotyrosine-binding domain (PTB)"/>
    <property type="match status" value="1"/>
</dbReference>
<organism evidence="17 18">
    <name type="scientific">Dimorphilus gyrociliatus</name>
    <dbReference type="NCBI Taxonomy" id="2664684"/>
    <lineage>
        <taxon>Eukaryota</taxon>
        <taxon>Metazoa</taxon>
        <taxon>Spiralia</taxon>
        <taxon>Lophotrochozoa</taxon>
        <taxon>Annelida</taxon>
        <taxon>Polychaeta</taxon>
        <taxon>Polychaeta incertae sedis</taxon>
        <taxon>Dinophilidae</taxon>
        <taxon>Dimorphilus</taxon>
    </lineage>
</organism>
<dbReference type="Gene3D" id="3.30.200.20">
    <property type="entry name" value="Phosphorylase Kinase, domain 1"/>
    <property type="match status" value="1"/>
</dbReference>
<keyword evidence="3" id="KW-0217">Developmental protein</keyword>
<dbReference type="Pfam" id="PF00169">
    <property type="entry name" value="PH"/>
    <property type="match status" value="1"/>
</dbReference>
<evidence type="ECO:0000259" key="15">
    <source>
        <dbReference type="PROSITE" id="PS50011"/>
    </source>
</evidence>
<dbReference type="InterPro" id="IPR017892">
    <property type="entry name" value="Pkinase_C"/>
</dbReference>
<dbReference type="InterPro" id="IPR017441">
    <property type="entry name" value="Protein_kinase_ATP_BS"/>
</dbReference>
<keyword evidence="7 12" id="KW-0547">Nucleotide-binding</keyword>
<dbReference type="PROSITE" id="PS50011">
    <property type="entry name" value="PROTEIN_KINASE_DOM"/>
    <property type="match status" value="1"/>
</dbReference>
<evidence type="ECO:0000256" key="9">
    <source>
        <dbReference type="ARBA" id="ARBA00022840"/>
    </source>
</evidence>
<dbReference type="SMART" id="SM00220">
    <property type="entry name" value="S_TKc"/>
    <property type="match status" value="1"/>
</dbReference>
<dbReference type="PANTHER" id="PTHR24351">
    <property type="entry name" value="RIBOSOMAL PROTEIN S6 KINASE"/>
    <property type="match status" value="1"/>
</dbReference>
<evidence type="ECO:0000259" key="16">
    <source>
        <dbReference type="PROSITE" id="PS51285"/>
    </source>
</evidence>
<dbReference type="FunFam" id="3.30.200.20:FF:001053">
    <property type="entry name" value="Non-specific serine/threonine protein kinase"/>
    <property type="match status" value="1"/>
</dbReference>
<feature type="binding site" evidence="12">
    <location>
        <position position="171"/>
    </location>
    <ligand>
        <name>ATP</name>
        <dbReference type="ChEBI" id="CHEBI:30616"/>
    </ligand>
</feature>
<evidence type="ECO:0000313" key="17">
    <source>
        <dbReference type="EMBL" id="CAD5119239.1"/>
    </source>
</evidence>
<comment type="caution">
    <text evidence="17">The sequence shown here is derived from an EMBL/GenBank/DDBJ whole genome shotgun (WGS) entry which is preliminary data.</text>
</comment>
<evidence type="ECO:0000256" key="4">
    <source>
        <dbReference type="ARBA" id="ARBA00022527"/>
    </source>
</evidence>
<keyword evidence="8" id="KW-0418">Kinase</keyword>
<feature type="domain" description="PH" evidence="14">
    <location>
        <begin position="8"/>
        <end position="110"/>
    </location>
</feature>
<evidence type="ECO:0000256" key="3">
    <source>
        <dbReference type="ARBA" id="ARBA00022473"/>
    </source>
</evidence>
<dbReference type="GO" id="GO:0004674">
    <property type="term" value="F:protein serine/threonine kinase activity"/>
    <property type="evidence" value="ECO:0007669"/>
    <property type="project" value="UniProtKB-KW"/>
</dbReference>
<keyword evidence="9 12" id="KW-0067">ATP-binding</keyword>
<keyword evidence="4 13" id="KW-0723">Serine/threonine-protein kinase</keyword>
<protein>
    <recommendedName>
        <fullName evidence="2">non-specific serine/threonine protein kinase</fullName>
        <ecNumber evidence="2">2.7.11.1</ecNumber>
    </recommendedName>
</protein>
<dbReference type="SMART" id="SM00133">
    <property type="entry name" value="S_TK_X"/>
    <property type="match status" value="1"/>
</dbReference>
<evidence type="ECO:0000256" key="10">
    <source>
        <dbReference type="ARBA" id="ARBA00047899"/>
    </source>
</evidence>
<evidence type="ECO:0000256" key="1">
    <source>
        <dbReference type="ARBA" id="ARBA00006935"/>
    </source>
</evidence>
<dbReference type="InterPro" id="IPR039026">
    <property type="entry name" value="PH_PKB"/>
</dbReference>
<dbReference type="Proteomes" id="UP000549394">
    <property type="component" value="Unassembled WGS sequence"/>
</dbReference>
<evidence type="ECO:0000256" key="2">
    <source>
        <dbReference type="ARBA" id="ARBA00012513"/>
    </source>
</evidence>
<evidence type="ECO:0000256" key="5">
    <source>
        <dbReference type="ARBA" id="ARBA00022553"/>
    </source>
</evidence>